<dbReference type="Pfam" id="PF07070">
    <property type="entry name" value="Spo0M"/>
    <property type="match status" value="1"/>
</dbReference>
<comment type="caution">
    <text evidence="1">The sequence shown here is derived from an EMBL/GenBank/DDBJ whole genome shotgun (WGS) entry which is preliminary data.</text>
</comment>
<dbReference type="Proteomes" id="UP000658127">
    <property type="component" value="Unassembled WGS sequence"/>
</dbReference>
<keyword evidence="2" id="KW-1185">Reference proteome</keyword>
<proteinExistence type="predicted"/>
<name>A0ABQ2KW80_9NOCA</name>
<evidence type="ECO:0000313" key="2">
    <source>
        <dbReference type="Proteomes" id="UP000658127"/>
    </source>
</evidence>
<dbReference type="RefSeq" id="WP_189033647.1">
    <property type="nucleotide sequence ID" value="NZ_BMNE01000008.1"/>
</dbReference>
<sequence>MFKQLLAAAGVGGAEVETELFTPGVQPGGIVEGVIRLRGGRVDQAIGHVAVEFVTRVEREYSDGEERIADLGFGRVGVAGPFTLIAGTVAELRFAAPVPFETPITFFDGHHLPGAAVALRTVVDIHGAVDATDTDPIGIGALPAQHVVLDAVRRMGFGLLRTDVEAGTIARTPQRLPFYQEIEFGRSHHFPRVNQLELTFVAAEQGMSVVLEADIEGGWFREDRDGIGMFWVDYSRLAAQDWTAEIHRTLAGLGALG</sequence>
<gene>
    <name evidence="1" type="ORF">GCM10011610_57890</name>
</gene>
<evidence type="ECO:0000313" key="1">
    <source>
        <dbReference type="EMBL" id="GGN94660.1"/>
    </source>
</evidence>
<reference evidence="2" key="1">
    <citation type="journal article" date="2019" name="Int. J. Syst. Evol. Microbiol.">
        <title>The Global Catalogue of Microorganisms (GCM) 10K type strain sequencing project: providing services to taxonomists for standard genome sequencing and annotation.</title>
        <authorList>
            <consortium name="The Broad Institute Genomics Platform"/>
            <consortium name="The Broad Institute Genome Sequencing Center for Infectious Disease"/>
            <person name="Wu L."/>
            <person name="Ma J."/>
        </authorList>
    </citation>
    <scope>NUCLEOTIDE SEQUENCE [LARGE SCALE GENOMIC DNA]</scope>
    <source>
        <strain evidence="2">CGMCC 4.7329</strain>
    </source>
</reference>
<dbReference type="EMBL" id="BMNE01000008">
    <property type="protein sequence ID" value="GGN94660.1"/>
    <property type="molecule type" value="Genomic_DNA"/>
</dbReference>
<dbReference type="PANTHER" id="PTHR40053">
    <property type="entry name" value="SPORULATION-CONTROL PROTEIN SPO0M"/>
    <property type="match status" value="1"/>
</dbReference>
<organism evidence="1 2">
    <name type="scientific">Nocardia rhizosphaerihabitans</name>
    <dbReference type="NCBI Taxonomy" id="1691570"/>
    <lineage>
        <taxon>Bacteria</taxon>
        <taxon>Bacillati</taxon>
        <taxon>Actinomycetota</taxon>
        <taxon>Actinomycetes</taxon>
        <taxon>Mycobacteriales</taxon>
        <taxon>Nocardiaceae</taxon>
        <taxon>Nocardia</taxon>
    </lineage>
</organism>
<dbReference type="InterPro" id="IPR009776">
    <property type="entry name" value="Spore_0_M"/>
</dbReference>
<evidence type="ECO:0008006" key="3">
    <source>
        <dbReference type="Google" id="ProtNLM"/>
    </source>
</evidence>
<dbReference type="PANTHER" id="PTHR40053:SF1">
    <property type="entry name" value="SPORULATION-CONTROL PROTEIN SPO0M"/>
    <property type="match status" value="1"/>
</dbReference>
<protein>
    <recommendedName>
        <fullName evidence="3">Sporulation protein</fullName>
    </recommendedName>
</protein>
<accession>A0ABQ2KW80</accession>